<protein>
    <submittedName>
        <fullName evidence="2">Uncharacterized protein</fullName>
    </submittedName>
</protein>
<name>A0ABS8STF1_DATST</name>
<feature type="compositionally biased region" description="Polar residues" evidence="1">
    <location>
        <begin position="1"/>
        <end position="10"/>
    </location>
</feature>
<accession>A0ABS8STF1</accession>
<gene>
    <name evidence="2" type="ORF">HAX54_047742</name>
</gene>
<reference evidence="2 3" key="1">
    <citation type="journal article" date="2021" name="BMC Genomics">
        <title>Datura genome reveals duplications of psychoactive alkaloid biosynthetic genes and high mutation rate following tissue culture.</title>
        <authorList>
            <person name="Rajewski A."/>
            <person name="Carter-House D."/>
            <person name="Stajich J."/>
            <person name="Litt A."/>
        </authorList>
    </citation>
    <scope>NUCLEOTIDE SEQUENCE [LARGE SCALE GENOMIC DNA]</scope>
    <source>
        <strain evidence="2">AR-01</strain>
    </source>
</reference>
<sequence length="363" mass="40744">MPRPTTGSSGRSRKEAEVSRTTDLKKIIAYSSVAYESGDYWQQQHRLYEARIEPSVISNHRHIMSEVEAPKRFFSQPAPLYPSSNALGSSHGGKSQNVVVRRLDAFPFSPRYRPTQKERAQSPGPTCRSANVKRGVARNWRTEVTFGTILPTANMCPVQRERAAQTNLSCYTESPAGHRGPSGKAMIRRGTDHSFFHWGQRMGAVPWVSFGGGERRETRRMIHLDRRAFSAQKLRINGMSVHHPGTTIWPPSFHPIYTPEPPPSGPATTPQNGARELILATAVERNKILRPPNIGDGGTYVTSSRPRCIEEYLCTMFRFTDKEDSVGDGGLRCDTKISYTTIDRQSGITVEKEVELGKPYDRW</sequence>
<comment type="caution">
    <text evidence="2">The sequence shown here is derived from an EMBL/GenBank/DDBJ whole genome shotgun (WGS) entry which is preliminary data.</text>
</comment>
<dbReference type="Proteomes" id="UP000823775">
    <property type="component" value="Unassembled WGS sequence"/>
</dbReference>
<keyword evidence="3" id="KW-1185">Reference proteome</keyword>
<evidence type="ECO:0000313" key="2">
    <source>
        <dbReference type="EMBL" id="MCD7462091.1"/>
    </source>
</evidence>
<dbReference type="EMBL" id="JACEIK010000778">
    <property type="protein sequence ID" value="MCD7462091.1"/>
    <property type="molecule type" value="Genomic_DNA"/>
</dbReference>
<feature type="region of interest" description="Disordered" evidence="1">
    <location>
        <begin position="1"/>
        <end position="20"/>
    </location>
</feature>
<proteinExistence type="predicted"/>
<organism evidence="2 3">
    <name type="scientific">Datura stramonium</name>
    <name type="common">Jimsonweed</name>
    <name type="synonym">Common thornapple</name>
    <dbReference type="NCBI Taxonomy" id="4076"/>
    <lineage>
        <taxon>Eukaryota</taxon>
        <taxon>Viridiplantae</taxon>
        <taxon>Streptophyta</taxon>
        <taxon>Embryophyta</taxon>
        <taxon>Tracheophyta</taxon>
        <taxon>Spermatophyta</taxon>
        <taxon>Magnoliopsida</taxon>
        <taxon>eudicotyledons</taxon>
        <taxon>Gunneridae</taxon>
        <taxon>Pentapetalae</taxon>
        <taxon>asterids</taxon>
        <taxon>lamiids</taxon>
        <taxon>Solanales</taxon>
        <taxon>Solanaceae</taxon>
        <taxon>Solanoideae</taxon>
        <taxon>Datureae</taxon>
        <taxon>Datura</taxon>
    </lineage>
</organism>
<evidence type="ECO:0000313" key="3">
    <source>
        <dbReference type="Proteomes" id="UP000823775"/>
    </source>
</evidence>
<evidence type="ECO:0000256" key="1">
    <source>
        <dbReference type="SAM" id="MobiDB-lite"/>
    </source>
</evidence>